<sequence>MPQKQYRDTTASVTAGVVEDSGTSHSLRWRGRNALNSYCWGGRNAALSPLGRKERRTLSVWEAGTPSIPTVGETGTPHSLRWGGRNAALSPLGREERRNSFVSFCRHCRFVMMHCWIRAAIATTAQCKDEGVLLQSETIHPSMSSSLFVTLLDMSGSLGRPQGRMGKANDLRLSLVRNGMSGSALRNGLGGSHMARISEVLSSPFSAFLPPQRRECGRSCLPNGRSAGVPASPAEGVRAFLPPQRKECGRSCLPNGGSEDSLNGIKKRIFFWTTSQYEQTAQFSRGGGGPIHCDSQFFVGEYGGGGVGDPASFIRWVTPPGNLTSCRPEVPENLLYYSPDEESKIMISDFGLSKMEDSGIMATACGTPGYVGSRGAETQLWNGGTLPPTPDEARQSLVMRESWCRNRRGQLPAQEKINEATRHAEIKASVKLLRVKVAAISKDFSDSVIRIERGSLDPN</sequence>
<organism evidence="1">
    <name type="scientific">Cyprideis torosa</name>
    <dbReference type="NCBI Taxonomy" id="163714"/>
    <lineage>
        <taxon>Eukaryota</taxon>
        <taxon>Metazoa</taxon>
        <taxon>Ecdysozoa</taxon>
        <taxon>Arthropoda</taxon>
        <taxon>Crustacea</taxon>
        <taxon>Oligostraca</taxon>
        <taxon>Ostracoda</taxon>
        <taxon>Podocopa</taxon>
        <taxon>Podocopida</taxon>
        <taxon>Cytherocopina</taxon>
        <taxon>Cytheroidea</taxon>
        <taxon>Cytherideidae</taxon>
        <taxon>Cyprideis</taxon>
    </lineage>
</organism>
<dbReference type="OrthoDB" id="40902at2759"/>
<evidence type="ECO:0000313" key="1">
    <source>
        <dbReference type="EMBL" id="CAD7231008.1"/>
    </source>
</evidence>
<dbReference type="AlphaFoldDB" id="A0A7R8ZNB5"/>
<reference evidence="1" key="1">
    <citation type="submission" date="2020-11" db="EMBL/GenBank/DDBJ databases">
        <authorList>
            <person name="Tran Van P."/>
        </authorList>
    </citation>
    <scope>NUCLEOTIDE SEQUENCE</scope>
</reference>
<gene>
    <name evidence="1" type="ORF">CTOB1V02_LOCUS8863</name>
</gene>
<proteinExistence type="predicted"/>
<dbReference type="Gene3D" id="1.10.510.10">
    <property type="entry name" value="Transferase(Phosphotransferase) domain 1"/>
    <property type="match status" value="1"/>
</dbReference>
<dbReference type="InterPro" id="IPR011009">
    <property type="entry name" value="Kinase-like_dom_sf"/>
</dbReference>
<name>A0A7R8ZNB5_9CRUS</name>
<dbReference type="SUPFAM" id="SSF56112">
    <property type="entry name" value="Protein kinase-like (PK-like)"/>
    <property type="match status" value="1"/>
</dbReference>
<dbReference type="EMBL" id="OB663122">
    <property type="protein sequence ID" value="CAD7231008.1"/>
    <property type="molecule type" value="Genomic_DNA"/>
</dbReference>
<protein>
    <submittedName>
        <fullName evidence="1">Uncharacterized protein</fullName>
    </submittedName>
</protein>
<accession>A0A7R8ZNB5</accession>